<keyword evidence="3" id="KW-1185">Reference proteome</keyword>
<dbReference type="AlphaFoldDB" id="A0A928W0W8"/>
<dbReference type="Proteomes" id="UP000621799">
    <property type="component" value="Unassembled WGS sequence"/>
</dbReference>
<dbReference type="Pfam" id="PF08241">
    <property type="entry name" value="Methyltransf_11"/>
    <property type="match status" value="1"/>
</dbReference>
<proteinExistence type="predicted"/>
<keyword evidence="2" id="KW-0808">Transferase</keyword>
<evidence type="ECO:0000313" key="2">
    <source>
        <dbReference type="EMBL" id="MBE9041848.1"/>
    </source>
</evidence>
<accession>A0A928W0W8</accession>
<dbReference type="GO" id="GO:0032259">
    <property type="term" value="P:methylation"/>
    <property type="evidence" value="ECO:0007669"/>
    <property type="project" value="UniProtKB-KW"/>
</dbReference>
<gene>
    <name evidence="2" type="ORF">IQ235_13770</name>
</gene>
<name>A0A928W0W8_9CYAN</name>
<comment type="caution">
    <text evidence="2">The sequence shown here is derived from an EMBL/GenBank/DDBJ whole genome shotgun (WGS) entry which is preliminary data.</text>
</comment>
<reference evidence="2" key="1">
    <citation type="submission" date="2020-10" db="EMBL/GenBank/DDBJ databases">
        <authorList>
            <person name="Castelo-Branco R."/>
            <person name="Eusebio N."/>
            <person name="Adriana R."/>
            <person name="Vieira A."/>
            <person name="Brugerolle De Fraissinette N."/>
            <person name="Rezende De Castro R."/>
            <person name="Schneider M.P."/>
            <person name="Vasconcelos V."/>
            <person name="Leao P.N."/>
        </authorList>
    </citation>
    <scope>NUCLEOTIDE SEQUENCE</scope>
    <source>
        <strain evidence="2">LEGE 11467</strain>
    </source>
</reference>
<dbReference type="CDD" id="cd02440">
    <property type="entry name" value="AdoMet_MTases"/>
    <property type="match status" value="1"/>
</dbReference>
<dbReference type="Gene3D" id="3.40.50.150">
    <property type="entry name" value="Vaccinia Virus protein VP39"/>
    <property type="match status" value="1"/>
</dbReference>
<dbReference type="SUPFAM" id="SSF53335">
    <property type="entry name" value="S-adenosyl-L-methionine-dependent methyltransferases"/>
    <property type="match status" value="1"/>
</dbReference>
<evidence type="ECO:0000313" key="3">
    <source>
        <dbReference type="Proteomes" id="UP000621799"/>
    </source>
</evidence>
<evidence type="ECO:0000259" key="1">
    <source>
        <dbReference type="Pfam" id="PF08241"/>
    </source>
</evidence>
<keyword evidence="2" id="KW-0489">Methyltransferase</keyword>
<dbReference type="InterPro" id="IPR029063">
    <property type="entry name" value="SAM-dependent_MTases_sf"/>
</dbReference>
<protein>
    <submittedName>
        <fullName evidence="2">Methyltransferase domain-containing protein</fullName>
    </submittedName>
</protein>
<feature type="domain" description="Methyltransferase type 11" evidence="1">
    <location>
        <begin position="29"/>
        <end position="84"/>
    </location>
</feature>
<dbReference type="GO" id="GO:0008757">
    <property type="term" value="F:S-adenosylmethionine-dependent methyltransferase activity"/>
    <property type="evidence" value="ECO:0007669"/>
    <property type="project" value="InterPro"/>
</dbReference>
<organism evidence="2 3">
    <name type="scientific">Zarconia navalis LEGE 11467</name>
    <dbReference type="NCBI Taxonomy" id="1828826"/>
    <lineage>
        <taxon>Bacteria</taxon>
        <taxon>Bacillati</taxon>
        <taxon>Cyanobacteriota</taxon>
        <taxon>Cyanophyceae</taxon>
        <taxon>Oscillatoriophycideae</taxon>
        <taxon>Oscillatoriales</taxon>
        <taxon>Oscillatoriales incertae sedis</taxon>
        <taxon>Zarconia</taxon>
        <taxon>Zarconia navalis</taxon>
    </lineage>
</organism>
<dbReference type="RefSeq" id="WP_264322040.1">
    <property type="nucleotide sequence ID" value="NZ_JADEXN010000255.1"/>
</dbReference>
<dbReference type="EMBL" id="JADEXN010000255">
    <property type="protein sequence ID" value="MBE9041848.1"/>
    <property type="molecule type" value="Genomic_DNA"/>
</dbReference>
<dbReference type="InterPro" id="IPR013216">
    <property type="entry name" value="Methyltransf_11"/>
</dbReference>
<sequence>MKSIQLHIGGTQPHPDWKILDIEEREEVDFIGNATNLEQFEENSVEAIYASHVLEHFHHSLNNELIVTLREWHRVLKPGGKLYISVPDLQTLCWLYLNPNLTPMERHYLMRIMFGAHSDEYDVHKVGFDFEILAMYLEEVGFEEYEKVSKFGMFEDCSDMELMETLISLNVIAVKSR</sequence>